<evidence type="ECO:0000256" key="2">
    <source>
        <dbReference type="ARBA" id="ARBA00022763"/>
    </source>
</evidence>
<feature type="compositionally biased region" description="Basic and acidic residues" evidence="4">
    <location>
        <begin position="347"/>
        <end position="356"/>
    </location>
</feature>
<dbReference type="Gene3D" id="1.20.5.170">
    <property type="match status" value="1"/>
</dbReference>
<reference evidence="5" key="1">
    <citation type="submission" date="2019-04" db="EMBL/GenBank/DDBJ databases">
        <title>Sequencing of skin fungus with MAO and IRED activity.</title>
        <authorList>
            <person name="Marsaioli A.J."/>
            <person name="Bonatto J.M.C."/>
            <person name="Reis Junior O."/>
        </authorList>
    </citation>
    <scope>NUCLEOTIDE SEQUENCE</scope>
    <source>
        <strain evidence="5">30M1</strain>
    </source>
</reference>
<evidence type="ECO:0000313" key="6">
    <source>
        <dbReference type="Proteomes" id="UP000801428"/>
    </source>
</evidence>
<gene>
    <name evidence="5" type="ORF">E8E13_005834</name>
</gene>
<organism evidence="5 6">
    <name type="scientific">Curvularia kusanoi</name>
    <name type="common">Cochliobolus kusanoi</name>
    <dbReference type="NCBI Taxonomy" id="90978"/>
    <lineage>
        <taxon>Eukaryota</taxon>
        <taxon>Fungi</taxon>
        <taxon>Dikarya</taxon>
        <taxon>Ascomycota</taxon>
        <taxon>Pezizomycotina</taxon>
        <taxon>Dothideomycetes</taxon>
        <taxon>Pleosporomycetidae</taxon>
        <taxon>Pleosporales</taxon>
        <taxon>Pleosporineae</taxon>
        <taxon>Pleosporaceae</taxon>
        <taxon>Curvularia</taxon>
    </lineage>
</organism>
<comment type="caution">
    <text evidence="5">The sequence shown here is derived from an EMBL/GenBank/DDBJ whole genome shotgun (WGS) entry which is preliminary data.</text>
</comment>
<feature type="region of interest" description="Disordered" evidence="4">
    <location>
        <begin position="1"/>
        <end position="23"/>
    </location>
</feature>
<dbReference type="GO" id="GO:0010772">
    <property type="term" value="P:meiotic DNA recombinase assembly involved in reciprocal meiotic recombination"/>
    <property type="evidence" value="ECO:0007669"/>
    <property type="project" value="TreeGrafter"/>
</dbReference>
<accession>A0A9P4TB02</accession>
<comment type="similarity">
    <text evidence="1">Belongs to the SWI5/SAE3 family.</text>
</comment>
<evidence type="ECO:0008006" key="7">
    <source>
        <dbReference type="Google" id="ProtNLM"/>
    </source>
</evidence>
<dbReference type="PANTHER" id="PTHR28529:SF2">
    <property type="entry name" value="DNA REPAIR PROTEIN SWI5 HOMOLOG"/>
    <property type="match status" value="1"/>
</dbReference>
<evidence type="ECO:0000256" key="3">
    <source>
        <dbReference type="ARBA" id="ARBA00023204"/>
    </source>
</evidence>
<keyword evidence="2" id="KW-0227">DNA damage</keyword>
<dbReference type="GO" id="GO:0032798">
    <property type="term" value="C:Swi5-Sfr1 complex"/>
    <property type="evidence" value="ECO:0007669"/>
    <property type="project" value="TreeGrafter"/>
</dbReference>
<feature type="compositionally biased region" description="Polar residues" evidence="4">
    <location>
        <begin position="442"/>
        <end position="456"/>
    </location>
</feature>
<dbReference type="Pfam" id="PF07061">
    <property type="entry name" value="Swi5"/>
    <property type="match status" value="1"/>
</dbReference>
<evidence type="ECO:0000256" key="4">
    <source>
        <dbReference type="SAM" id="MobiDB-lite"/>
    </source>
</evidence>
<evidence type="ECO:0000313" key="5">
    <source>
        <dbReference type="EMBL" id="KAF2999352.1"/>
    </source>
</evidence>
<feature type="region of interest" description="Disordered" evidence="4">
    <location>
        <begin position="301"/>
        <end position="388"/>
    </location>
</feature>
<keyword evidence="6" id="KW-1185">Reference proteome</keyword>
<feature type="compositionally biased region" description="Polar residues" evidence="4">
    <location>
        <begin position="301"/>
        <end position="311"/>
    </location>
</feature>
<keyword evidence="3" id="KW-0234">DNA repair</keyword>
<dbReference type="GO" id="GO:0000709">
    <property type="term" value="P:meiotic joint molecule formation"/>
    <property type="evidence" value="ECO:0007669"/>
    <property type="project" value="TreeGrafter"/>
</dbReference>
<dbReference type="InterPro" id="IPR010760">
    <property type="entry name" value="DNA-repair_Swi5"/>
</dbReference>
<dbReference type="GO" id="GO:0034974">
    <property type="term" value="C:Swi5-Swi2 complex"/>
    <property type="evidence" value="ECO:0007669"/>
    <property type="project" value="TreeGrafter"/>
</dbReference>
<dbReference type="EMBL" id="SWKU01000017">
    <property type="protein sequence ID" value="KAF2999352.1"/>
    <property type="molecule type" value="Genomic_DNA"/>
</dbReference>
<protein>
    <recommendedName>
        <fullName evidence="7">Swi5-domain-containing protein</fullName>
    </recommendedName>
</protein>
<dbReference type="Proteomes" id="UP000801428">
    <property type="component" value="Unassembled WGS sequence"/>
</dbReference>
<evidence type="ECO:0000256" key="1">
    <source>
        <dbReference type="ARBA" id="ARBA00008060"/>
    </source>
</evidence>
<proteinExistence type="inferred from homology"/>
<dbReference type="PANTHER" id="PTHR28529">
    <property type="entry name" value="DNA REPAIR PROTEIN SWI5 HOMOLOG"/>
    <property type="match status" value="1"/>
</dbReference>
<dbReference type="OrthoDB" id="255837at2759"/>
<name>A0A9P4TB02_CURKU</name>
<sequence>MAIGAGVTEIADSDEEPLTSSPAAIGDAVADKLCVTARQDVQARAYPYQEPTDCVANDLTSRTVGLDVDQEQASTDLEMSRIDETDSLPVHQTATDYTACTTHDEQANSPVPQLGAVTPGNGPRGKDFEKSGACDGPSASQVTQSIALEYQMMLDGPAATPANRQGGVVTEHQEANVPHASLAVSTGVDVGKMNYPGRAPESEVFRSRAVTSNTSIDQIEHAAEKGHASDDQHTANEYFLQDNEGTASVRLASEPINHNLQLPQAASLALDAQYPLSIVSNICNTAARVSCLSDHGDQSQSAAATEMNVPSQIADRTDSTSMSERGLHRSGDPFDDDATRQNALAEHGVHSERLRSTDGSTRKTSIPPASLPEEANTDRPAETPARATPEDNLAAIQAAEEISQCVVEQVPATSVEAVSSCWQHHREANDVSTEAPAAFVDQTKTQSTTSHARQPSSPSPVAKLTPQEITLAELKAQKAGLLASLKNLPAIQVLIEENQAADMDISDDDAEPTDAEVTSAANKIVKEHIKLLHEYNELKDVGQGLMGLIADQRGSRIVEVQEEFGIDATD</sequence>
<feature type="region of interest" description="Disordered" evidence="4">
    <location>
        <begin position="442"/>
        <end position="463"/>
    </location>
</feature>
<dbReference type="AlphaFoldDB" id="A0A9P4TB02"/>